<dbReference type="GO" id="GO:0005525">
    <property type="term" value="F:GTP binding"/>
    <property type="evidence" value="ECO:0007669"/>
    <property type="project" value="UniProtKB-KW"/>
</dbReference>
<comment type="subcellular location">
    <subcellularLocation>
        <location evidence="1">Bud neck</location>
    </subcellularLocation>
</comment>
<accession>A0A1E4U3C8</accession>
<evidence type="ECO:0000313" key="7">
    <source>
        <dbReference type="EMBL" id="ODV98489.1"/>
    </source>
</evidence>
<feature type="compositionally biased region" description="Polar residues" evidence="5">
    <location>
        <begin position="564"/>
        <end position="573"/>
    </location>
</feature>
<name>A0A1E4U3C8_PACTA</name>
<dbReference type="PANTHER" id="PTHR18884">
    <property type="entry name" value="SEPTIN"/>
    <property type="match status" value="1"/>
</dbReference>
<evidence type="ECO:0000256" key="3">
    <source>
        <dbReference type="ARBA" id="ARBA00023134"/>
    </source>
</evidence>
<evidence type="ECO:0000259" key="6">
    <source>
        <dbReference type="PROSITE" id="PS51719"/>
    </source>
</evidence>
<gene>
    <name evidence="7" type="ORF">PACTADRAFT_31880</name>
</gene>
<organism evidence="7 8">
    <name type="scientific">Pachysolen tannophilus NRRL Y-2460</name>
    <dbReference type="NCBI Taxonomy" id="669874"/>
    <lineage>
        <taxon>Eukaryota</taxon>
        <taxon>Fungi</taxon>
        <taxon>Dikarya</taxon>
        <taxon>Ascomycota</taxon>
        <taxon>Saccharomycotina</taxon>
        <taxon>Pichiomycetes</taxon>
        <taxon>Pachysolenaceae</taxon>
        <taxon>Pachysolen</taxon>
    </lineage>
</organism>
<protein>
    <recommendedName>
        <fullName evidence="6">Septin-type G domain-containing protein</fullName>
    </recommendedName>
</protein>
<dbReference type="GO" id="GO:0032156">
    <property type="term" value="C:septin cytoskeleton"/>
    <property type="evidence" value="ECO:0007669"/>
    <property type="project" value="UniProtKB-ARBA"/>
</dbReference>
<dbReference type="OrthoDB" id="416553at2759"/>
<feature type="domain" description="Septin-type G" evidence="6">
    <location>
        <begin position="142"/>
        <end position="404"/>
    </location>
</feature>
<comment type="similarity">
    <text evidence="4">Belongs to the TRAFAC class TrmE-Era-EngA-EngB-Septin-like GTPase superfamily. Septin GTPase family.</text>
</comment>
<evidence type="ECO:0000256" key="4">
    <source>
        <dbReference type="RuleBase" id="RU004560"/>
    </source>
</evidence>
<dbReference type="PROSITE" id="PS51719">
    <property type="entry name" value="G_SEPTIN"/>
    <property type="match status" value="1"/>
</dbReference>
<feature type="region of interest" description="Disordered" evidence="5">
    <location>
        <begin position="545"/>
        <end position="573"/>
    </location>
</feature>
<dbReference type="InterPro" id="IPR027417">
    <property type="entry name" value="P-loop_NTPase"/>
</dbReference>
<keyword evidence="8" id="KW-1185">Reference proteome</keyword>
<keyword evidence="2 4" id="KW-0547">Nucleotide-binding</keyword>
<feature type="compositionally biased region" description="Low complexity" evidence="5">
    <location>
        <begin position="85"/>
        <end position="97"/>
    </location>
</feature>
<evidence type="ECO:0000256" key="5">
    <source>
        <dbReference type="SAM" id="MobiDB-lite"/>
    </source>
</evidence>
<dbReference type="EMBL" id="KV454011">
    <property type="protein sequence ID" value="ODV98489.1"/>
    <property type="molecule type" value="Genomic_DNA"/>
</dbReference>
<dbReference type="Proteomes" id="UP000094236">
    <property type="component" value="Unassembled WGS sequence"/>
</dbReference>
<feature type="compositionally biased region" description="Basic and acidic residues" evidence="5">
    <location>
        <begin position="545"/>
        <end position="562"/>
    </location>
</feature>
<dbReference type="Gene3D" id="3.40.50.300">
    <property type="entry name" value="P-loop containing nucleotide triphosphate hydrolases"/>
    <property type="match status" value="1"/>
</dbReference>
<dbReference type="GO" id="GO:0005935">
    <property type="term" value="C:cellular bud neck"/>
    <property type="evidence" value="ECO:0007669"/>
    <property type="project" value="UniProtKB-SubCell"/>
</dbReference>
<dbReference type="InterPro" id="IPR016491">
    <property type="entry name" value="Septin"/>
</dbReference>
<reference evidence="8" key="1">
    <citation type="submission" date="2016-05" db="EMBL/GenBank/DDBJ databases">
        <title>Comparative genomics of biotechnologically important yeasts.</title>
        <authorList>
            <consortium name="DOE Joint Genome Institute"/>
            <person name="Riley R."/>
            <person name="Haridas S."/>
            <person name="Wolfe K.H."/>
            <person name="Lopes M.R."/>
            <person name="Hittinger C.T."/>
            <person name="Goker M."/>
            <person name="Salamov A."/>
            <person name="Wisecaver J."/>
            <person name="Long T.M."/>
            <person name="Aerts A.L."/>
            <person name="Barry K."/>
            <person name="Choi C."/>
            <person name="Clum A."/>
            <person name="Coughlan A.Y."/>
            <person name="Deshpande S."/>
            <person name="Douglass A.P."/>
            <person name="Hanson S.J."/>
            <person name="Klenk H.-P."/>
            <person name="Labutti K."/>
            <person name="Lapidus A."/>
            <person name="Lindquist E."/>
            <person name="Lipzen A."/>
            <person name="Meier-Kolthoff J.P."/>
            <person name="Ohm R.A."/>
            <person name="Otillar R.P."/>
            <person name="Pangilinan J."/>
            <person name="Peng Y."/>
            <person name="Rokas A."/>
            <person name="Rosa C.A."/>
            <person name="Scheuner C."/>
            <person name="Sibirny A.A."/>
            <person name="Slot J.C."/>
            <person name="Stielow J.B."/>
            <person name="Sun H."/>
            <person name="Kurtzman C.P."/>
            <person name="Blackwell M."/>
            <person name="Grigoriev I.V."/>
            <person name="Jeffries T.W."/>
        </authorList>
    </citation>
    <scope>NUCLEOTIDE SEQUENCE [LARGE SCALE GENOMIC DNA]</scope>
    <source>
        <strain evidence="8">NRRL Y-2460</strain>
    </source>
</reference>
<proteinExistence type="inferred from homology"/>
<dbReference type="AlphaFoldDB" id="A0A1E4U3C8"/>
<evidence type="ECO:0000313" key="8">
    <source>
        <dbReference type="Proteomes" id="UP000094236"/>
    </source>
</evidence>
<dbReference type="SUPFAM" id="SSF52540">
    <property type="entry name" value="P-loop containing nucleoside triphosphate hydrolases"/>
    <property type="match status" value="1"/>
</dbReference>
<dbReference type="GO" id="GO:0005938">
    <property type="term" value="C:cell cortex"/>
    <property type="evidence" value="ECO:0007669"/>
    <property type="project" value="UniProtKB-ARBA"/>
</dbReference>
<feature type="region of interest" description="Disordered" evidence="5">
    <location>
        <begin position="82"/>
        <end position="101"/>
    </location>
</feature>
<dbReference type="CDD" id="cd01850">
    <property type="entry name" value="CDC_Septin"/>
    <property type="match status" value="1"/>
</dbReference>
<evidence type="ECO:0000256" key="2">
    <source>
        <dbReference type="ARBA" id="ARBA00022741"/>
    </source>
</evidence>
<dbReference type="Pfam" id="PF00735">
    <property type="entry name" value="Septin"/>
    <property type="match status" value="1"/>
</dbReference>
<dbReference type="STRING" id="669874.A0A1E4U3C8"/>
<dbReference type="InterPro" id="IPR030379">
    <property type="entry name" value="G_SEPTIN_dom"/>
</dbReference>
<evidence type="ECO:0000256" key="1">
    <source>
        <dbReference type="ARBA" id="ARBA00004266"/>
    </source>
</evidence>
<dbReference type="PIRSF" id="PIRSF006698">
    <property type="entry name" value="Septin"/>
    <property type="match status" value="1"/>
</dbReference>
<feature type="region of interest" description="Disordered" evidence="5">
    <location>
        <begin position="1"/>
        <end position="49"/>
    </location>
</feature>
<keyword evidence="3 4" id="KW-0342">GTP-binding</keyword>
<sequence>MSETSGADLQVLPANLSAGSSGFEQDYRFEGKKPNLSGSGSGSGSGTPDALKIIESQLLSTGTEQSDNGLFKITSKTKHMEISPKSKLSSPVKSVRSGSTNTTAKILNSAEETKRDLTEKISNIPVGIDQITEQVKKRISREGASFTLLVAGDRALGKTTFLNTLFEPESDHEESWMEEENRTTEFSLHQAELVDKDFKLKFTAIDTPGFFDTNNDHYCWVPITNYIDEQFRLHLYQEEQPDRKNAIDSRVHACLYFITPSPTGLTASDIRAMKELSVRVNLIPVISKADTFTKEEIAKFKANARKVMKKYGIKICELLEKEELDEKAFEDIPFSLIGADSYVSKNDGTTVRGRKYNWGVAEVENDEHCDFNKLRSMLLSKNTLDFITSTELHYEKYRNELLKFRLNAVTKKADADDATKFDANGEDNSAELNVEEEEIEEKARVEEELIETDIKIKTTNPLDCLKLISSFSLEEVEDYLAEQNPTFLQKQHLIKKGFSGIVAKQEKRFKEWKSALVQMQNEFNSENQALRNKVLKLQEQLQKLESDLEEKPQTGSETEAKSVFENSVRSTSR</sequence>